<evidence type="ECO:0000256" key="1">
    <source>
        <dbReference type="SAM" id="Phobius"/>
    </source>
</evidence>
<keyword evidence="1" id="KW-1133">Transmembrane helix</keyword>
<sequence length="315" mass="35668">MPFNQLLLPLIGGFLLINFTHITSYWTSRQSKEQLILAAAFAGFLALIMARVLVVCVMQTPLGPHLYSALHSAAPYDGIGTSLLAVIICLVLRYWINAVWSKEDAALWLYGNGMYNTLERLFYYSFLRVEQVQTRPFVSELAYRMFRFPIRRFFARFLSTSDSDRSASSEAPVDDADLADNPDACDQELDEPISIMLSMKDRKVYVGWVQWVAPLRVDESPYIKIVPAWSGYRDPSTLRVEVTDRYDSRLFKDPVIPRGKVIAIGDIANASLYDRDAFELFSSSANPLDQSTPSNLAPTSLNPITRFLRTFFGSK</sequence>
<keyword evidence="3" id="KW-1185">Reference proteome</keyword>
<dbReference type="EMBL" id="FUXP01000012">
    <property type="protein sequence ID" value="SKA21152.1"/>
    <property type="molecule type" value="Genomic_DNA"/>
</dbReference>
<name>A0A1T4RYV9_9GAMM</name>
<gene>
    <name evidence="2" type="ORF">SAMN02745674_02452</name>
</gene>
<evidence type="ECO:0000313" key="2">
    <source>
        <dbReference type="EMBL" id="SKA21152.1"/>
    </source>
</evidence>
<feature type="transmembrane region" description="Helical" evidence="1">
    <location>
        <begin position="35"/>
        <end position="58"/>
    </location>
</feature>
<feature type="transmembrane region" description="Helical" evidence="1">
    <location>
        <begin position="6"/>
        <end position="28"/>
    </location>
</feature>
<reference evidence="2 3" key="1">
    <citation type="submission" date="2017-02" db="EMBL/GenBank/DDBJ databases">
        <authorList>
            <person name="Peterson S.W."/>
        </authorList>
    </citation>
    <scope>NUCLEOTIDE SEQUENCE [LARGE SCALE GENOMIC DNA]</scope>
    <source>
        <strain evidence="2 3">DSM 21749</strain>
    </source>
</reference>
<accession>A0A1T4RYV9</accession>
<organism evidence="2 3">
    <name type="scientific">Lysobacter spongiicola DSM 21749</name>
    <dbReference type="NCBI Taxonomy" id="1122188"/>
    <lineage>
        <taxon>Bacteria</taxon>
        <taxon>Pseudomonadati</taxon>
        <taxon>Pseudomonadota</taxon>
        <taxon>Gammaproteobacteria</taxon>
        <taxon>Lysobacterales</taxon>
        <taxon>Lysobacteraceae</taxon>
        <taxon>Novilysobacter</taxon>
    </lineage>
</organism>
<keyword evidence="1" id="KW-0812">Transmembrane</keyword>
<proteinExistence type="predicted"/>
<keyword evidence="1" id="KW-0472">Membrane</keyword>
<dbReference type="AlphaFoldDB" id="A0A1T4RYV9"/>
<feature type="transmembrane region" description="Helical" evidence="1">
    <location>
        <begin position="78"/>
        <end position="96"/>
    </location>
</feature>
<evidence type="ECO:0000313" key="3">
    <source>
        <dbReference type="Proteomes" id="UP000190061"/>
    </source>
</evidence>
<dbReference type="Proteomes" id="UP000190061">
    <property type="component" value="Unassembled WGS sequence"/>
</dbReference>
<protein>
    <submittedName>
        <fullName evidence="2">Uncharacterized protein</fullName>
    </submittedName>
</protein>